<reference evidence="14 15" key="1">
    <citation type="journal article" date="2014" name="Genome Announc.">
        <title>Complete Genome Sequence of Hyphomicrobium nitrativorans Strain NL23, a Denitrifying Bacterium Isolated from Biofilm of a Methanol-Fed Denitrification System Treating Seawater at the Montreal Biodome.</title>
        <authorList>
            <person name="Martineau C."/>
            <person name="Villeneuve C."/>
            <person name="Mauffrey F."/>
            <person name="Villemur R."/>
        </authorList>
    </citation>
    <scope>NUCLEOTIDE SEQUENCE [LARGE SCALE GENOMIC DNA]</scope>
    <source>
        <strain evidence="14">NL23</strain>
    </source>
</reference>
<keyword evidence="9" id="KW-0472">Membrane</keyword>
<dbReference type="GO" id="GO:0071978">
    <property type="term" value="P:bacterial-type flagellum-dependent swarming motility"/>
    <property type="evidence" value="ECO:0007669"/>
    <property type="project" value="TreeGrafter"/>
</dbReference>
<feature type="domain" description="Flagellar motor switch protein FliN-like C-terminal" evidence="13">
    <location>
        <begin position="233"/>
        <end position="301"/>
    </location>
</feature>
<protein>
    <recommendedName>
        <fullName evidence="4">Flagellar motor switch protein FliM</fullName>
    </recommendedName>
</protein>
<dbReference type="InterPro" id="IPR028976">
    <property type="entry name" value="CheC-like_sf"/>
</dbReference>
<keyword evidence="15" id="KW-1185">Reference proteome</keyword>
<dbReference type="Gene3D" id="2.30.330.10">
    <property type="entry name" value="SpoA-like"/>
    <property type="match status" value="1"/>
</dbReference>
<dbReference type="CDD" id="cd17908">
    <property type="entry name" value="FliM"/>
    <property type="match status" value="1"/>
</dbReference>
<comment type="function">
    <text evidence="11">FliM is one of three proteins (FliG, FliN, FliM) that forms the rotor-mounted switch complex (C ring), located at the base of the basal body. This complex interacts with the CheY and CheZ chemotaxis proteins, in addition to contacting components of the motor that determine the direction of flagellar rotation.</text>
</comment>
<comment type="similarity">
    <text evidence="3">Belongs to the FliM family.</text>
</comment>
<dbReference type="Proteomes" id="UP000018542">
    <property type="component" value="Chromosome"/>
</dbReference>
<evidence type="ECO:0000256" key="10">
    <source>
        <dbReference type="ARBA" id="ARBA00023143"/>
    </source>
</evidence>
<evidence type="ECO:0000256" key="8">
    <source>
        <dbReference type="ARBA" id="ARBA00022779"/>
    </source>
</evidence>
<dbReference type="InterPro" id="IPR001689">
    <property type="entry name" value="Flag_FliM"/>
</dbReference>
<dbReference type="InterPro" id="IPR036429">
    <property type="entry name" value="SpoA-like_sf"/>
</dbReference>
<evidence type="ECO:0000256" key="3">
    <source>
        <dbReference type="ARBA" id="ARBA00011049"/>
    </source>
</evidence>
<evidence type="ECO:0000256" key="7">
    <source>
        <dbReference type="ARBA" id="ARBA00022519"/>
    </source>
</evidence>
<dbReference type="Gene3D" id="3.40.1550.10">
    <property type="entry name" value="CheC-like"/>
    <property type="match status" value="1"/>
</dbReference>
<dbReference type="PANTHER" id="PTHR30034:SF3">
    <property type="entry name" value="FLAGELLAR MOTOR SWITCH PROTEIN FLIM"/>
    <property type="match status" value="1"/>
</dbReference>
<evidence type="ECO:0000256" key="9">
    <source>
        <dbReference type="ARBA" id="ARBA00023136"/>
    </source>
</evidence>
<evidence type="ECO:0000259" key="13">
    <source>
        <dbReference type="Pfam" id="PF01052"/>
    </source>
</evidence>
<feature type="compositionally biased region" description="Basic and acidic residues" evidence="12">
    <location>
        <begin position="1"/>
        <end position="10"/>
    </location>
</feature>
<comment type="subcellular location">
    <subcellularLocation>
        <location evidence="1">Bacterial flagellum basal body</location>
    </subcellularLocation>
    <subcellularLocation>
        <location evidence="2">Cell inner membrane</location>
        <topology evidence="2">Peripheral membrane protein</topology>
    </subcellularLocation>
</comment>
<evidence type="ECO:0000256" key="6">
    <source>
        <dbReference type="ARBA" id="ARBA00022500"/>
    </source>
</evidence>
<gene>
    <name evidence="14" type="ORF">W911_04170</name>
</gene>
<proteinExistence type="inferred from homology"/>
<dbReference type="HOGENOM" id="CLU_052646_2_0_5"/>
<feature type="region of interest" description="Disordered" evidence="12">
    <location>
        <begin position="1"/>
        <end position="21"/>
    </location>
</feature>
<organism evidence="14 15">
    <name type="scientific">Hyphomicrobium nitrativorans NL23</name>
    <dbReference type="NCBI Taxonomy" id="1029756"/>
    <lineage>
        <taxon>Bacteria</taxon>
        <taxon>Pseudomonadati</taxon>
        <taxon>Pseudomonadota</taxon>
        <taxon>Alphaproteobacteria</taxon>
        <taxon>Hyphomicrobiales</taxon>
        <taxon>Hyphomicrobiaceae</taxon>
        <taxon>Hyphomicrobium</taxon>
    </lineage>
</organism>
<evidence type="ECO:0000313" key="15">
    <source>
        <dbReference type="Proteomes" id="UP000018542"/>
    </source>
</evidence>
<dbReference type="Pfam" id="PF01052">
    <property type="entry name" value="FliMN_C"/>
    <property type="match status" value="1"/>
</dbReference>
<dbReference type="GO" id="GO:0003774">
    <property type="term" value="F:cytoskeletal motor activity"/>
    <property type="evidence" value="ECO:0007669"/>
    <property type="project" value="InterPro"/>
</dbReference>
<keyword evidence="7" id="KW-0997">Cell inner membrane</keyword>
<dbReference type="RefSeq" id="WP_023786243.1">
    <property type="nucleotide sequence ID" value="NC_022997.1"/>
</dbReference>
<dbReference type="OrthoDB" id="9806941at2"/>
<evidence type="ECO:0000256" key="4">
    <source>
        <dbReference type="ARBA" id="ARBA00021898"/>
    </source>
</evidence>
<keyword evidence="5" id="KW-1003">Cell membrane</keyword>
<dbReference type="STRING" id="1029756.W911_04170"/>
<keyword evidence="10" id="KW-0975">Bacterial flagellum</keyword>
<evidence type="ECO:0000256" key="2">
    <source>
        <dbReference type="ARBA" id="ARBA00004417"/>
    </source>
</evidence>
<dbReference type="EMBL" id="CP006912">
    <property type="protein sequence ID" value="AHB49921.1"/>
    <property type="molecule type" value="Genomic_DNA"/>
</dbReference>
<dbReference type="SUPFAM" id="SSF101801">
    <property type="entry name" value="Surface presentation of antigens (SPOA)"/>
    <property type="match status" value="1"/>
</dbReference>
<keyword evidence="8" id="KW-0283">Flagellar rotation</keyword>
<sequence>MADEYTEIRESGGQPGTDKLLEPPKLEVERLHVLKGILERLVTTLSERFREYCNVPSSFFVNQLESGNSWDVLESYEDSIAGIYYSRQWDSKIVVGLDRRFIFSLIDAAFGGDGSMPPFEADRPFTSLEARLARSVFGIVVPELEYLVSTITPVTFELEKLETKLDFQILGQTDVPVIAVQVLFQILDNGGRMFMIIPQSALYPIRKLLERTRALDGANVDPDWQKKMQDGLASASMVLTGVLEGPELTLGDIAALKPGQILRLNADPKSLIGLECQDERIFWCRLAQSKSQFALVVEQPIDRQKELVADLIGTPVRAPPS</sequence>
<dbReference type="PATRIC" id="fig|1029756.8.peg.872"/>
<evidence type="ECO:0000256" key="5">
    <source>
        <dbReference type="ARBA" id="ARBA00022475"/>
    </source>
</evidence>
<evidence type="ECO:0000313" key="14">
    <source>
        <dbReference type="EMBL" id="AHB49921.1"/>
    </source>
</evidence>
<name>V5SGD1_9HYPH</name>
<dbReference type="AlphaFoldDB" id="V5SGD1"/>
<keyword evidence="6" id="KW-0145">Chemotaxis</keyword>
<dbReference type="GO" id="GO:0050918">
    <property type="term" value="P:positive chemotaxis"/>
    <property type="evidence" value="ECO:0007669"/>
    <property type="project" value="TreeGrafter"/>
</dbReference>
<dbReference type="GO" id="GO:0005886">
    <property type="term" value="C:plasma membrane"/>
    <property type="evidence" value="ECO:0007669"/>
    <property type="project" value="UniProtKB-SubCell"/>
</dbReference>
<dbReference type="GO" id="GO:0009425">
    <property type="term" value="C:bacterial-type flagellum basal body"/>
    <property type="evidence" value="ECO:0007669"/>
    <property type="project" value="UniProtKB-SubCell"/>
</dbReference>
<evidence type="ECO:0000256" key="11">
    <source>
        <dbReference type="ARBA" id="ARBA00025044"/>
    </source>
</evidence>
<evidence type="ECO:0000256" key="12">
    <source>
        <dbReference type="SAM" id="MobiDB-lite"/>
    </source>
</evidence>
<dbReference type="KEGG" id="hni:W911_04170"/>
<dbReference type="Pfam" id="PF02154">
    <property type="entry name" value="FliM"/>
    <property type="match status" value="1"/>
</dbReference>
<dbReference type="InterPro" id="IPR001543">
    <property type="entry name" value="FliN-like_C"/>
</dbReference>
<dbReference type="PANTHER" id="PTHR30034">
    <property type="entry name" value="FLAGELLAR MOTOR SWITCH PROTEIN FLIM"/>
    <property type="match status" value="1"/>
</dbReference>
<evidence type="ECO:0000256" key="1">
    <source>
        <dbReference type="ARBA" id="ARBA00004117"/>
    </source>
</evidence>
<accession>V5SGD1</accession>